<keyword evidence="2" id="KW-1185">Reference proteome</keyword>
<gene>
    <name evidence="1" type="ORF">X907_1573</name>
</gene>
<protein>
    <submittedName>
        <fullName evidence="1">Uncharacterized protein</fullName>
    </submittedName>
</protein>
<dbReference type="KEGG" id="gak:X907_1573"/>
<dbReference type="EMBL" id="CP018911">
    <property type="protein sequence ID" value="AZU04105.1"/>
    <property type="molecule type" value="Genomic_DNA"/>
</dbReference>
<organism evidence="1 2">
    <name type="scientific">Glycocaulis alkaliphilus</name>
    <dbReference type="NCBI Taxonomy" id="1434191"/>
    <lineage>
        <taxon>Bacteria</taxon>
        <taxon>Pseudomonadati</taxon>
        <taxon>Pseudomonadota</taxon>
        <taxon>Alphaproteobacteria</taxon>
        <taxon>Maricaulales</taxon>
        <taxon>Maricaulaceae</taxon>
        <taxon>Glycocaulis</taxon>
    </lineage>
</organism>
<sequence>MMGPFLERITRGAPPEVLAMLAEQFASRTMCKAGGKTFVSINALAMLGAQARGVVMALEVAEGLQATAHLSENSEGMRVLIEAQAVLGIAASLVEKGQMHPGALDQLKMAITAFESRPETPLH</sequence>
<evidence type="ECO:0000313" key="1">
    <source>
        <dbReference type="EMBL" id="AZU04105.1"/>
    </source>
</evidence>
<dbReference type="Proteomes" id="UP000286954">
    <property type="component" value="Chromosome"/>
</dbReference>
<reference evidence="1 2" key="1">
    <citation type="submission" date="2016-12" db="EMBL/GenBank/DDBJ databases">
        <title>The genome of dimorphic prosthecate Glycocaulis alkaliphilus 6b-8t, isolated from crude oil dictates its adaptability in petroleum environments.</title>
        <authorList>
            <person name="Wu X.-L."/>
            <person name="Geng S."/>
        </authorList>
    </citation>
    <scope>NUCLEOTIDE SEQUENCE [LARGE SCALE GENOMIC DNA]</scope>
    <source>
        <strain evidence="1 2">6B-8</strain>
    </source>
</reference>
<name>A0A3T0E9I7_9PROT</name>
<evidence type="ECO:0000313" key="2">
    <source>
        <dbReference type="Proteomes" id="UP000286954"/>
    </source>
</evidence>
<accession>A0A3T0E9I7</accession>
<proteinExistence type="predicted"/>
<dbReference type="AlphaFoldDB" id="A0A3T0E9I7"/>